<evidence type="ECO:0000313" key="1">
    <source>
        <dbReference type="EMBL" id="BAR61195.1"/>
    </source>
</evidence>
<gene>
    <name evidence="1" type="ORF">NK6_8045</name>
</gene>
<protein>
    <submittedName>
        <fullName evidence="1">Uncharacterized protein</fullName>
    </submittedName>
</protein>
<name>A0A0E3VWN0_9BRAD</name>
<evidence type="ECO:0000313" key="2">
    <source>
        <dbReference type="Proteomes" id="UP000063308"/>
    </source>
</evidence>
<dbReference type="Proteomes" id="UP000063308">
    <property type="component" value="Chromosome"/>
</dbReference>
<accession>A0A0E3VWN0</accession>
<reference evidence="1 2" key="1">
    <citation type="submission" date="2014-11" db="EMBL/GenBank/DDBJ databases">
        <title>Symbiosis island explosion on the genome of extra-slow-growing strains of soybean bradyrhizobia with massive insertion sequences.</title>
        <authorList>
            <person name="Iida T."/>
            <person name="Minamisawa K."/>
        </authorList>
    </citation>
    <scope>NUCLEOTIDE SEQUENCE [LARGE SCALE GENOMIC DNA]</scope>
    <source>
        <strain evidence="1 2">NK6</strain>
    </source>
</reference>
<organism evidence="1 2">
    <name type="scientific">Bradyrhizobium diazoefficiens</name>
    <dbReference type="NCBI Taxonomy" id="1355477"/>
    <lineage>
        <taxon>Bacteria</taxon>
        <taxon>Pseudomonadati</taxon>
        <taxon>Pseudomonadota</taxon>
        <taxon>Alphaproteobacteria</taxon>
        <taxon>Hyphomicrobiales</taxon>
        <taxon>Nitrobacteraceae</taxon>
        <taxon>Bradyrhizobium</taxon>
    </lineage>
</organism>
<sequence>MRVVEPFLRAKVATGAVTGGRVPIGWLFCHWVLLQCKRTGVGLGVSACAMPSGASDDLPSRWRVVSSQIRY</sequence>
<proteinExistence type="predicted"/>
<dbReference type="EMBL" id="AP014685">
    <property type="protein sequence ID" value="BAR61195.1"/>
    <property type="molecule type" value="Genomic_DNA"/>
</dbReference>
<dbReference type="AlphaFoldDB" id="A0A0E3VWN0"/>